<dbReference type="GO" id="GO:0035657">
    <property type="term" value="C:eRF1 methyltransferase complex"/>
    <property type="evidence" value="ECO:0007669"/>
    <property type="project" value="TreeGrafter"/>
</dbReference>
<evidence type="ECO:0000256" key="1">
    <source>
        <dbReference type="ARBA" id="ARBA00006149"/>
    </source>
</evidence>
<proteinExistence type="inferred from homology"/>
<dbReference type="InterPro" id="IPR029063">
    <property type="entry name" value="SAM-dependent_MTases_sf"/>
</dbReference>
<dbReference type="PANTHER" id="PTHR45875:SF1">
    <property type="entry name" value="METHYLTRANSFERASE N6AMT1"/>
    <property type="match status" value="1"/>
</dbReference>
<evidence type="ECO:0000256" key="2">
    <source>
        <dbReference type="ARBA" id="ARBA00022603"/>
    </source>
</evidence>
<dbReference type="NCBIfam" id="TIGR00537">
    <property type="entry name" value="hemK_rel_arch"/>
    <property type="match status" value="1"/>
</dbReference>
<reference evidence="6 7" key="1">
    <citation type="journal article" date="2014" name="Genome Announc.">
        <title>Draft Genome Sequence of Streptomyces fradiae ATCC 19609, a Strain Highly Sensitive to Antibiotics.</title>
        <authorList>
            <person name="Bekker O.B."/>
            <person name="Klimina K.M."/>
            <person name="Vatlin A.A."/>
            <person name="Zakharevich N.V."/>
            <person name="Kasianov A.S."/>
            <person name="Danilenko V.N."/>
        </authorList>
    </citation>
    <scope>NUCLEOTIDE SEQUENCE [LARGE SCALE GENOMIC DNA]</scope>
    <source>
        <strain evidence="6 7">ATCC 19609</strain>
    </source>
</reference>
<comment type="similarity">
    <text evidence="1">Belongs to the eukaryotic/archaeal PrmC-related family.</text>
</comment>
<dbReference type="Pfam" id="PF05175">
    <property type="entry name" value="MTS"/>
    <property type="match status" value="1"/>
</dbReference>
<evidence type="ECO:0000313" key="7">
    <source>
        <dbReference type="Proteomes" id="UP000028058"/>
    </source>
</evidence>
<dbReference type="InterPro" id="IPR007848">
    <property type="entry name" value="Small_mtfrase_dom"/>
</dbReference>
<evidence type="ECO:0000256" key="4">
    <source>
        <dbReference type="ARBA" id="ARBA00022691"/>
    </source>
</evidence>
<feature type="domain" description="Methyltransferase small" evidence="5">
    <location>
        <begin position="4"/>
        <end position="104"/>
    </location>
</feature>
<dbReference type="GO" id="GO:0008757">
    <property type="term" value="F:S-adenosylmethionine-dependent methyltransferase activity"/>
    <property type="evidence" value="ECO:0007669"/>
    <property type="project" value="TreeGrafter"/>
</dbReference>
<dbReference type="GO" id="GO:0008276">
    <property type="term" value="F:protein methyltransferase activity"/>
    <property type="evidence" value="ECO:0007669"/>
    <property type="project" value="TreeGrafter"/>
</dbReference>
<dbReference type="PANTHER" id="PTHR45875">
    <property type="entry name" value="METHYLTRANSFERASE N6AMT1"/>
    <property type="match status" value="1"/>
</dbReference>
<dbReference type="PROSITE" id="PS00092">
    <property type="entry name" value="N6_MTASE"/>
    <property type="match status" value="1"/>
</dbReference>
<keyword evidence="7" id="KW-1185">Reference proteome</keyword>
<evidence type="ECO:0000256" key="3">
    <source>
        <dbReference type="ARBA" id="ARBA00022679"/>
    </source>
</evidence>
<dbReference type="InterPro" id="IPR002052">
    <property type="entry name" value="DNA_methylase_N6_adenine_CS"/>
</dbReference>
<dbReference type="Proteomes" id="UP000028058">
    <property type="component" value="Unassembled WGS sequence"/>
</dbReference>
<organism evidence="6 7">
    <name type="scientific">Streptomyces xinghaiensis</name>
    <dbReference type="NCBI Taxonomy" id="1038928"/>
    <lineage>
        <taxon>Bacteria</taxon>
        <taxon>Bacillati</taxon>
        <taxon>Actinomycetota</taxon>
        <taxon>Actinomycetes</taxon>
        <taxon>Kitasatosporales</taxon>
        <taxon>Streptomycetaceae</taxon>
        <taxon>Streptomyces</taxon>
    </lineage>
</organism>
<dbReference type="RefSeq" id="WP_078650192.1">
    <property type="nucleotide sequence ID" value="NZ_CP134822.1"/>
</dbReference>
<dbReference type="SUPFAM" id="SSF53335">
    <property type="entry name" value="S-adenosyl-L-methionine-dependent methyltransferases"/>
    <property type="match status" value="1"/>
</dbReference>
<dbReference type="InterPro" id="IPR052190">
    <property type="entry name" value="Euk-Arch_PrmC-MTase"/>
</dbReference>
<dbReference type="GO" id="GO:0008170">
    <property type="term" value="F:N-methyltransferase activity"/>
    <property type="evidence" value="ECO:0007669"/>
    <property type="project" value="UniProtKB-ARBA"/>
</dbReference>
<protein>
    <submittedName>
        <fullName evidence="6">Methyltransferase domain-containing protein</fullName>
    </submittedName>
</protein>
<dbReference type="AlphaFoldDB" id="A0A420UYQ3"/>
<accession>A0A420UYQ3</accession>
<dbReference type="EMBL" id="JNAD02000012">
    <property type="protein sequence ID" value="RKM92941.1"/>
    <property type="molecule type" value="Genomic_DNA"/>
</dbReference>
<dbReference type="InterPro" id="IPR004557">
    <property type="entry name" value="PrmC-related"/>
</dbReference>
<dbReference type="OrthoDB" id="8746524at2"/>
<evidence type="ECO:0000259" key="5">
    <source>
        <dbReference type="Pfam" id="PF05175"/>
    </source>
</evidence>
<comment type="caution">
    <text evidence="6">The sequence shown here is derived from an EMBL/GenBank/DDBJ whole genome shotgun (WGS) entry which is preliminary data.</text>
</comment>
<keyword evidence="4" id="KW-0949">S-adenosyl-L-methionine</keyword>
<name>A0A420UYQ3_9ACTN</name>
<sequence length="217" mass="23186">MLFLKPPGVYAPQDDTSCLTAALREETFAPGVRVLDLCTGTGALAVAAARRGARVTAVDTSVRAVLTCRLNARLAGVRIRAVRGDLLSAVGGERFDVILGNPPYVPSPHPRLPRRGPARAWEAGHDGRALLDRICAEAPGRLRPGGVLLLVQSALSGVTPTLDALVRAGLDAQVTERRYVPFGPRLRERAEWLRGRGLLPPGEDKEELVVIRGEAAL</sequence>
<dbReference type="Gene3D" id="3.40.50.150">
    <property type="entry name" value="Vaccinia Virus protein VP39"/>
    <property type="match status" value="1"/>
</dbReference>
<evidence type="ECO:0000313" key="6">
    <source>
        <dbReference type="EMBL" id="RKM92941.1"/>
    </source>
</evidence>
<dbReference type="GO" id="GO:0003676">
    <property type="term" value="F:nucleic acid binding"/>
    <property type="evidence" value="ECO:0007669"/>
    <property type="project" value="InterPro"/>
</dbReference>
<keyword evidence="3" id="KW-0808">Transferase</keyword>
<dbReference type="GO" id="GO:0032259">
    <property type="term" value="P:methylation"/>
    <property type="evidence" value="ECO:0007669"/>
    <property type="project" value="UniProtKB-KW"/>
</dbReference>
<gene>
    <name evidence="6" type="ORF">SFRA_023145</name>
</gene>
<keyword evidence="2 6" id="KW-0489">Methyltransferase</keyword>